<feature type="region of interest" description="Disordered" evidence="1">
    <location>
        <begin position="111"/>
        <end position="171"/>
    </location>
</feature>
<gene>
    <name evidence="2" type="ORF">C5167_034029</name>
</gene>
<protein>
    <submittedName>
        <fullName evidence="2">Uncharacterized protein</fullName>
    </submittedName>
</protein>
<name>A0A4Y7KDE1_PAPSO</name>
<dbReference type="Gramene" id="RZC70856">
    <property type="protein sequence ID" value="RZC70856"/>
    <property type="gene ID" value="C5167_034029"/>
</dbReference>
<dbReference type="EMBL" id="CM010721">
    <property type="protein sequence ID" value="RZC70856.1"/>
    <property type="molecule type" value="Genomic_DNA"/>
</dbReference>
<feature type="region of interest" description="Disordered" evidence="1">
    <location>
        <begin position="13"/>
        <end position="45"/>
    </location>
</feature>
<feature type="compositionally biased region" description="Polar residues" evidence="1">
    <location>
        <begin position="162"/>
        <end position="171"/>
    </location>
</feature>
<accession>A0A4Y7KDE1</accession>
<dbReference type="STRING" id="3469.A0A4Y7KDE1"/>
<evidence type="ECO:0000256" key="1">
    <source>
        <dbReference type="SAM" id="MobiDB-lite"/>
    </source>
</evidence>
<dbReference type="Proteomes" id="UP000316621">
    <property type="component" value="Chromosome 7"/>
</dbReference>
<keyword evidence="3" id="KW-1185">Reference proteome</keyword>
<evidence type="ECO:0000313" key="2">
    <source>
        <dbReference type="EMBL" id="RZC70856.1"/>
    </source>
</evidence>
<organism evidence="2 3">
    <name type="scientific">Papaver somniferum</name>
    <name type="common">Opium poppy</name>
    <dbReference type="NCBI Taxonomy" id="3469"/>
    <lineage>
        <taxon>Eukaryota</taxon>
        <taxon>Viridiplantae</taxon>
        <taxon>Streptophyta</taxon>
        <taxon>Embryophyta</taxon>
        <taxon>Tracheophyta</taxon>
        <taxon>Spermatophyta</taxon>
        <taxon>Magnoliopsida</taxon>
        <taxon>Ranunculales</taxon>
        <taxon>Papaveraceae</taxon>
        <taxon>Papaveroideae</taxon>
        <taxon>Papaver</taxon>
    </lineage>
</organism>
<feature type="compositionally biased region" description="Basic and acidic residues" evidence="1">
    <location>
        <begin position="13"/>
        <end position="41"/>
    </location>
</feature>
<proteinExistence type="predicted"/>
<evidence type="ECO:0000313" key="3">
    <source>
        <dbReference type="Proteomes" id="UP000316621"/>
    </source>
</evidence>
<sequence length="243" mass="27422">MKMKVVFSTLNTEKIDDSLNSKDQKRTVTDEKPPDSKERNMENSMLELATNTSCPSLEQLQGELDGELSFAEYEELYGPDEEPLVEKFPKIESMEQNKSIISCGDIVNHTISKGSEHQGESSAEKMVEESFPAEVGSSEGNHSPNHSLMSKSVRTKDKKPQSGKQTEISHSVSKKVEAYIKEHIRPLCKSGVITAEQYRWAVTKTTEKVMRYHMKDKTANFVIKEGEKVKKLAEEYVEAAQEN</sequence>
<feature type="compositionally biased region" description="Basic and acidic residues" evidence="1">
    <location>
        <begin position="114"/>
        <end position="128"/>
    </location>
</feature>
<feature type="compositionally biased region" description="Polar residues" evidence="1">
    <location>
        <begin position="138"/>
        <end position="152"/>
    </location>
</feature>
<dbReference type="AlphaFoldDB" id="A0A4Y7KDE1"/>
<reference evidence="2 3" key="1">
    <citation type="journal article" date="2018" name="Science">
        <title>The opium poppy genome and morphinan production.</title>
        <authorList>
            <person name="Guo L."/>
            <person name="Winzer T."/>
            <person name="Yang X."/>
            <person name="Li Y."/>
            <person name="Ning Z."/>
            <person name="He Z."/>
            <person name="Teodor R."/>
            <person name="Lu Y."/>
            <person name="Bowser T.A."/>
            <person name="Graham I.A."/>
            <person name="Ye K."/>
        </authorList>
    </citation>
    <scope>NUCLEOTIDE SEQUENCE [LARGE SCALE GENOMIC DNA]</scope>
    <source>
        <strain evidence="3">cv. HN1</strain>
        <tissue evidence="2">Leaves</tissue>
    </source>
</reference>